<evidence type="ECO:0000313" key="2">
    <source>
        <dbReference type="Proteomes" id="UP000663881"/>
    </source>
</evidence>
<dbReference type="Proteomes" id="UP000663881">
    <property type="component" value="Unassembled WGS sequence"/>
</dbReference>
<sequence>KIQPPIDLWDQVKERQGQPPTIILKASIETSHNL</sequence>
<gene>
    <name evidence="1" type="ORF">OKA104_LOCUS55044</name>
</gene>
<accession>A0A820TBF4</accession>
<reference evidence="1" key="1">
    <citation type="submission" date="2021-02" db="EMBL/GenBank/DDBJ databases">
        <authorList>
            <person name="Nowell W R."/>
        </authorList>
    </citation>
    <scope>NUCLEOTIDE SEQUENCE</scope>
</reference>
<dbReference type="EMBL" id="CAJOAY010037998">
    <property type="protein sequence ID" value="CAF4467467.1"/>
    <property type="molecule type" value="Genomic_DNA"/>
</dbReference>
<feature type="non-terminal residue" evidence="1">
    <location>
        <position position="1"/>
    </location>
</feature>
<evidence type="ECO:0000313" key="1">
    <source>
        <dbReference type="EMBL" id="CAF4467467.1"/>
    </source>
</evidence>
<dbReference type="AlphaFoldDB" id="A0A820TBF4"/>
<name>A0A820TBF4_9BILA</name>
<protein>
    <submittedName>
        <fullName evidence="1">Uncharacterized protein</fullName>
    </submittedName>
</protein>
<organism evidence="1 2">
    <name type="scientific">Adineta steineri</name>
    <dbReference type="NCBI Taxonomy" id="433720"/>
    <lineage>
        <taxon>Eukaryota</taxon>
        <taxon>Metazoa</taxon>
        <taxon>Spiralia</taxon>
        <taxon>Gnathifera</taxon>
        <taxon>Rotifera</taxon>
        <taxon>Eurotatoria</taxon>
        <taxon>Bdelloidea</taxon>
        <taxon>Adinetida</taxon>
        <taxon>Adinetidae</taxon>
        <taxon>Adineta</taxon>
    </lineage>
</organism>
<comment type="caution">
    <text evidence="1">The sequence shown here is derived from an EMBL/GenBank/DDBJ whole genome shotgun (WGS) entry which is preliminary data.</text>
</comment>
<proteinExistence type="predicted"/>